<sequence length="537" mass="58510">MSSEFPAAFDFIIVGAGSAGCVLANRLSADPRYQVCLIETGGSDNTPRIHISAGTLTLYKSRKLAYQFHSAPQVHLDGRCMHVPRGKALGGSTTMNSMIYIRGDRSDYDRWASSGCAGWDYESVLPVFRDLENCHRKHDPFYHGFSGELDVSEPRDVNPASRAFIRAGVETGLPKNNDFNGRSLEGVGIYDVTQRGGLRLSAYRAFVHPIRDRPNLHILSGVKARQIVVANGRAQAVVTERDGAFRTFRARREIVLSAGAIGSPQLLMASGIGRGDDLAAAGVSPLHELRGVGRNLQDHLDGLVTLRSPDPQTLGFSRQSVRSVLGSPFRFLMHRKGWLTTNYAEAGGFARTRYAGAVPDIQFHFVPGFRSPRGRLFEWGHGLAIHTCVLRPESRGTLTLSRDGAREPVIDFNFCSATQDMQVMCEGIKFARRILVARAFNSSRGAEIAPGRDIVSDENIIAYLRRSAATVFHPAGTCQMGTGGDAVVNPRLKVRGIEGLRIVDTSIMPTLISGNTSAPTMMIGAKAAEMILEDARL</sequence>
<evidence type="ECO:0000256" key="1">
    <source>
        <dbReference type="ARBA" id="ARBA00001974"/>
    </source>
</evidence>
<dbReference type="InterPro" id="IPR007867">
    <property type="entry name" value="GMC_OxRtase_C"/>
</dbReference>
<dbReference type="Pfam" id="PF05199">
    <property type="entry name" value="GMC_oxred_C"/>
    <property type="match status" value="1"/>
</dbReference>
<evidence type="ECO:0000256" key="5">
    <source>
        <dbReference type="RuleBase" id="RU003968"/>
    </source>
</evidence>
<dbReference type="InterPro" id="IPR012132">
    <property type="entry name" value="GMC_OxRdtase"/>
</dbReference>
<accession>A0A511XQI8</accession>
<dbReference type="GO" id="GO:0050660">
    <property type="term" value="F:flavin adenine dinucleotide binding"/>
    <property type="evidence" value="ECO:0007669"/>
    <property type="project" value="InterPro"/>
</dbReference>
<evidence type="ECO:0000313" key="8">
    <source>
        <dbReference type="EMBL" id="GEN65205.1"/>
    </source>
</evidence>
<organism evidence="8 9">
    <name type="scientific">Acetobacter oeni</name>
    <dbReference type="NCBI Taxonomy" id="304077"/>
    <lineage>
        <taxon>Bacteria</taxon>
        <taxon>Pseudomonadati</taxon>
        <taxon>Pseudomonadota</taxon>
        <taxon>Alphaproteobacteria</taxon>
        <taxon>Acetobacterales</taxon>
        <taxon>Acetobacteraceae</taxon>
        <taxon>Acetobacter</taxon>
    </lineage>
</organism>
<reference evidence="8 9" key="1">
    <citation type="submission" date="2019-07" db="EMBL/GenBank/DDBJ databases">
        <title>Whole genome shotgun sequence of Acetobacter oeni NBRC 105207.</title>
        <authorList>
            <person name="Hosoyama A."/>
            <person name="Uohara A."/>
            <person name="Ohji S."/>
            <person name="Ichikawa N."/>
        </authorList>
    </citation>
    <scope>NUCLEOTIDE SEQUENCE [LARGE SCALE GENOMIC DNA]</scope>
    <source>
        <strain evidence="8 9">NBRC 105207</strain>
    </source>
</reference>
<dbReference type="AlphaFoldDB" id="A0A511XQI8"/>
<dbReference type="GO" id="GO:0016614">
    <property type="term" value="F:oxidoreductase activity, acting on CH-OH group of donors"/>
    <property type="evidence" value="ECO:0007669"/>
    <property type="project" value="InterPro"/>
</dbReference>
<gene>
    <name evidence="8" type="ORF">AOE01nite_34290</name>
</gene>
<dbReference type="InterPro" id="IPR036188">
    <property type="entry name" value="FAD/NAD-bd_sf"/>
</dbReference>
<keyword evidence="4 5" id="KW-0274">FAD</keyword>
<dbReference type="PROSITE" id="PS00624">
    <property type="entry name" value="GMC_OXRED_2"/>
    <property type="match status" value="1"/>
</dbReference>
<dbReference type="Gene3D" id="3.30.560.10">
    <property type="entry name" value="Glucose Oxidase, domain 3"/>
    <property type="match status" value="1"/>
</dbReference>
<feature type="domain" description="Glucose-methanol-choline oxidoreductase N-terminal" evidence="7">
    <location>
        <begin position="259"/>
        <end position="273"/>
    </location>
</feature>
<evidence type="ECO:0000259" key="6">
    <source>
        <dbReference type="PROSITE" id="PS00623"/>
    </source>
</evidence>
<dbReference type="PIRSF" id="PIRSF000137">
    <property type="entry name" value="Alcohol_oxidase"/>
    <property type="match status" value="1"/>
</dbReference>
<dbReference type="Proteomes" id="UP000321746">
    <property type="component" value="Unassembled WGS sequence"/>
</dbReference>
<dbReference type="InterPro" id="IPR000172">
    <property type="entry name" value="GMC_OxRdtase_N"/>
</dbReference>
<dbReference type="PANTHER" id="PTHR11552:SF147">
    <property type="entry name" value="CHOLINE DEHYDROGENASE, MITOCHONDRIAL"/>
    <property type="match status" value="1"/>
</dbReference>
<keyword evidence="3 5" id="KW-0285">Flavoprotein</keyword>
<dbReference type="PANTHER" id="PTHR11552">
    <property type="entry name" value="GLUCOSE-METHANOL-CHOLINE GMC OXIDOREDUCTASE"/>
    <property type="match status" value="1"/>
</dbReference>
<evidence type="ECO:0000256" key="4">
    <source>
        <dbReference type="ARBA" id="ARBA00022827"/>
    </source>
</evidence>
<dbReference type="RefSeq" id="WP_146892785.1">
    <property type="nucleotide sequence ID" value="NZ_BJYG01000079.1"/>
</dbReference>
<dbReference type="SUPFAM" id="SSF54373">
    <property type="entry name" value="FAD-linked reductases, C-terminal domain"/>
    <property type="match status" value="1"/>
</dbReference>
<keyword evidence="9" id="KW-1185">Reference proteome</keyword>
<dbReference type="OrthoDB" id="9785276at2"/>
<feature type="domain" description="Glucose-methanol-choline oxidoreductase N-terminal" evidence="6">
    <location>
        <begin position="86"/>
        <end position="109"/>
    </location>
</feature>
<dbReference type="PROSITE" id="PS00623">
    <property type="entry name" value="GMC_OXRED_1"/>
    <property type="match status" value="1"/>
</dbReference>
<dbReference type="Gene3D" id="3.50.50.60">
    <property type="entry name" value="FAD/NAD(P)-binding domain"/>
    <property type="match status" value="1"/>
</dbReference>
<protein>
    <submittedName>
        <fullName evidence="8">Alcohol dehydrogenase</fullName>
    </submittedName>
</protein>
<evidence type="ECO:0000313" key="9">
    <source>
        <dbReference type="Proteomes" id="UP000321746"/>
    </source>
</evidence>
<dbReference type="Pfam" id="PF00732">
    <property type="entry name" value="GMC_oxred_N"/>
    <property type="match status" value="1"/>
</dbReference>
<name>A0A511XQI8_9PROT</name>
<evidence type="ECO:0000256" key="2">
    <source>
        <dbReference type="ARBA" id="ARBA00010790"/>
    </source>
</evidence>
<dbReference type="EMBL" id="BJYG01000079">
    <property type="protein sequence ID" value="GEN65205.1"/>
    <property type="molecule type" value="Genomic_DNA"/>
</dbReference>
<evidence type="ECO:0000256" key="3">
    <source>
        <dbReference type="ARBA" id="ARBA00022630"/>
    </source>
</evidence>
<evidence type="ECO:0000259" key="7">
    <source>
        <dbReference type="PROSITE" id="PS00624"/>
    </source>
</evidence>
<dbReference type="SUPFAM" id="SSF51905">
    <property type="entry name" value="FAD/NAD(P)-binding domain"/>
    <property type="match status" value="1"/>
</dbReference>
<proteinExistence type="inferred from homology"/>
<comment type="similarity">
    <text evidence="2 5">Belongs to the GMC oxidoreductase family.</text>
</comment>
<comment type="cofactor">
    <cofactor evidence="1">
        <name>FAD</name>
        <dbReference type="ChEBI" id="CHEBI:57692"/>
    </cofactor>
</comment>
<comment type="caution">
    <text evidence="8">The sequence shown here is derived from an EMBL/GenBank/DDBJ whole genome shotgun (WGS) entry which is preliminary data.</text>
</comment>